<dbReference type="AlphaFoldDB" id="A0A3P1CXQ1"/>
<dbReference type="InterPro" id="IPR001789">
    <property type="entry name" value="Sig_transdc_resp-reg_receiver"/>
</dbReference>
<evidence type="ECO:0000259" key="2">
    <source>
        <dbReference type="PROSITE" id="PS50110"/>
    </source>
</evidence>
<dbReference type="PANTHER" id="PTHR44520">
    <property type="entry name" value="RESPONSE REGULATOR RCP1-RELATED"/>
    <property type="match status" value="1"/>
</dbReference>
<dbReference type="OrthoDB" id="961821at2"/>
<dbReference type="RefSeq" id="WP_124905347.1">
    <property type="nucleotide sequence ID" value="NZ_RQJP01000001.1"/>
</dbReference>
<dbReference type="Gene3D" id="3.40.50.2300">
    <property type="match status" value="1"/>
</dbReference>
<proteinExistence type="predicted"/>
<dbReference type="InterPro" id="IPR052893">
    <property type="entry name" value="TCS_response_regulator"/>
</dbReference>
<evidence type="ECO:0000313" key="4">
    <source>
        <dbReference type="Proteomes" id="UP000274271"/>
    </source>
</evidence>
<dbReference type="PROSITE" id="PS50110">
    <property type="entry name" value="RESPONSE_REGULATORY"/>
    <property type="match status" value="1"/>
</dbReference>
<dbReference type="Proteomes" id="UP000274271">
    <property type="component" value="Unassembled WGS sequence"/>
</dbReference>
<organism evidence="3 4">
    <name type="scientific">Larkinella knui</name>
    <dbReference type="NCBI Taxonomy" id="2025310"/>
    <lineage>
        <taxon>Bacteria</taxon>
        <taxon>Pseudomonadati</taxon>
        <taxon>Bacteroidota</taxon>
        <taxon>Cytophagia</taxon>
        <taxon>Cytophagales</taxon>
        <taxon>Spirosomataceae</taxon>
        <taxon>Larkinella</taxon>
    </lineage>
</organism>
<gene>
    <name evidence="3" type="ORF">EHT87_07430</name>
</gene>
<sequence>MKPNPNAQTTDWIVVVENGTESWMNLQAAFGKLEPKIETVHASNGTTALSYLETCLLEQETLPRLILTNLYLPMREDGLRFLSALQDNASFCVLPVVVLSASDDPADRQEAHRRGASYRVIPTDPGKWDDFLRSIPLRWNEGAARK</sequence>
<name>A0A3P1CXQ1_9BACT</name>
<keyword evidence="4" id="KW-1185">Reference proteome</keyword>
<comment type="caution">
    <text evidence="3">The sequence shown here is derived from an EMBL/GenBank/DDBJ whole genome shotgun (WGS) entry which is preliminary data.</text>
</comment>
<comment type="caution">
    <text evidence="1">Lacks conserved residue(s) required for the propagation of feature annotation.</text>
</comment>
<evidence type="ECO:0000313" key="3">
    <source>
        <dbReference type="EMBL" id="RRB18095.1"/>
    </source>
</evidence>
<dbReference type="SUPFAM" id="SSF52172">
    <property type="entry name" value="CheY-like"/>
    <property type="match status" value="1"/>
</dbReference>
<reference evidence="3 4" key="1">
    <citation type="submission" date="2018-11" db="EMBL/GenBank/DDBJ databases">
        <authorList>
            <person name="Zhou Z."/>
            <person name="Wang G."/>
        </authorList>
    </citation>
    <scope>NUCLEOTIDE SEQUENCE [LARGE SCALE GENOMIC DNA]</scope>
    <source>
        <strain evidence="3 4">KCTC42998</strain>
    </source>
</reference>
<dbReference type="InterPro" id="IPR011006">
    <property type="entry name" value="CheY-like_superfamily"/>
</dbReference>
<protein>
    <submittedName>
        <fullName evidence="3">Response regulator</fullName>
    </submittedName>
</protein>
<dbReference type="PANTHER" id="PTHR44520:SF1">
    <property type="entry name" value="TWO-COMPONENT SYSTEM REGULATORY PROTEIN"/>
    <property type="match status" value="1"/>
</dbReference>
<feature type="domain" description="Response regulatory" evidence="2">
    <location>
        <begin position="12"/>
        <end position="136"/>
    </location>
</feature>
<dbReference type="EMBL" id="RQJP01000001">
    <property type="protein sequence ID" value="RRB18095.1"/>
    <property type="molecule type" value="Genomic_DNA"/>
</dbReference>
<accession>A0A3P1CXQ1</accession>
<evidence type="ECO:0000256" key="1">
    <source>
        <dbReference type="PROSITE-ProRule" id="PRU00169"/>
    </source>
</evidence>
<dbReference type="GO" id="GO:0000160">
    <property type="term" value="P:phosphorelay signal transduction system"/>
    <property type="evidence" value="ECO:0007669"/>
    <property type="project" value="InterPro"/>
</dbReference>
<dbReference type="Pfam" id="PF00072">
    <property type="entry name" value="Response_reg"/>
    <property type="match status" value="1"/>
</dbReference>